<accession>A0A3N5DNF4</accession>
<sequence length="123" mass="14312">MGLDIYFFQQAKDKPDAGEYDEVGYFRKVNPLLNWIDNHVGKVRNQVLIEVTKAQLAALLNDLQRLTPDNCGEVYPTLDGFFYGNTGYDETYWQDARAVTDWVKATLETFDSANNRLLFYAWW</sequence>
<dbReference type="Proteomes" id="UP000268615">
    <property type="component" value="Unassembled WGS sequence"/>
</dbReference>
<dbReference type="RefSeq" id="WP_124022860.1">
    <property type="nucleotide sequence ID" value="NZ_RPOH01000010.1"/>
</dbReference>
<comment type="caution">
    <text evidence="1">The sequence shown here is derived from an EMBL/GenBank/DDBJ whole genome shotgun (WGS) entry which is preliminary data.</text>
</comment>
<evidence type="ECO:0000313" key="1">
    <source>
        <dbReference type="EMBL" id="RPH30234.1"/>
    </source>
</evidence>
<dbReference type="OrthoDB" id="2989116at2"/>
<organism evidence="1 2">
    <name type="scientific">Buttiauxella warmboldiae</name>
    <dbReference type="NCBI Taxonomy" id="82993"/>
    <lineage>
        <taxon>Bacteria</taxon>
        <taxon>Pseudomonadati</taxon>
        <taxon>Pseudomonadota</taxon>
        <taxon>Gammaproteobacteria</taxon>
        <taxon>Enterobacterales</taxon>
        <taxon>Enterobacteriaceae</taxon>
        <taxon>Buttiauxella</taxon>
    </lineage>
</organism>
<dbReference type="EMBL" id="RPOH01000010">
    <property type="protein sequence ID" value="RPH30234.1"/>
    <property type="molecule type" value="Genomic_DNA"/>
</dbReference>
<protein>
    <submittedName>
        <fullName evidence="1">Uncharacterized protein</fullName>
    </submittedName>
</protein>
<gene>
    <name evidence="1" type="ORF">EHN07_03790</name>
</gene>
<reference evidence="1 2" key="1">
    <citation type="submission" date="2018-11" db="EMBL/GenBank/DDBJ databases">
        <title>Draft genome sequence of Buttiauxella warmboldiae CCUG 35512.</title>
        <authorList>
            <person name="Salva-Serra F."/>
            <person name="Marathe N."/>
            <person name="Moore E."/>
            <person name="Svensson L."/>
            <person name="Engstrom-Jakobsson H."/>
        </authorList>
    </citation>
    <scope>NUCLEOTIDE SEQUENCE [LARGE SCALE GENOMIC DNA]</scope>
    <source>
        <strain evidence="1 2">CCUG 35512</strain>
    </source>
</reference>
<dbReference type="AlphaFoldDB" id="A0A3N5DNF4"/>
<evidence type="ECO:0000313" key="2">
    <source>
        <dbReference type="Proteomes" id="UP000268615"/>
    </source>
</evidence>
<proteinExistence type="predicted"/>
<keyword evidence="2" id="KW-1185">Reference proteome</keyword>
<name>A0A3N5DNF4_9ENTR</name>